<dbReference type="InterPro" id="IPR051908">
    <property type="entry name" value="Ribosomal_N-acetyltransferase"/>
</dbReference>
<sequence>MVFSVTGPTLSLRLPDEDDAPALFRLASDPEVTRWFSWGPYTEERQARAYLASLPAQREQGDQLDLLVVHREDGPIGITHLSEISRRDRRAVVGTWLGRSHWGTGANAEAKALVAHLAFRDLGFERLGAYTDVEHGRSQAALAGLGFRREGVLRRFHRHGDVFHDVVVWSLLREEWARSPLARTPATTAGTPPWWPVS</sequence>
<dbReference type="SUPFAM" id="SSF55729">
    <property type="entry name" value="Acyl-CoA N-acyltransferases (Nat)"/>
    <property type="match status" value="1"/>
</dbReference>
<accession>A0A9E7C046</accession>
<dbReference type="Proteomes" id="UP001162834">
    <property type="component" value="Chromosome"/>
</dbReference>
<dbReference type="PANTHER" id="PTHR43441:SF11">
    <property type="entry name" value="RIBOSOMAL-PROTEIN-SERINE ACETYLTRANSFERASE"/>
    <property type="match status" value="1"/>
</dbReference>
<dbReference type="Gene3D" id="3.40.630.30">
    <property type="match status" value="1"/>
</dbReference>
<dbReference type="AlphaFoldDB" id="A0A9E7C046"/>
<reference evidence="2" key="1">
    <citation type="journal article" date="2022" name="Int. J. Syst. Evol. Microbiol.">
        <title>Pseudomonas aegrilactucae sp. nov. and Pseudomonas morbosilactucae sp. nov., pathogens causing bacterial rot of lettuce in Japan.</title>
        <authorList>
            <person name="Sawada H."/>
            <person name="Fujikawa T."/>
            <person name="Satou M."/>
        </authorList>
    </citation>
    <scope>NUCLEOTIDE SEQUENCE</scope>
    <source>
        <strain evidence="2">0166_1</strain>
    </source>
</reference>
<gene>
    <name evidence="2" type="ORF">DSM104329_01542</name>
</gene>
<name>A0A9E7C046_9ACTN</name>
<dbReference type="KEGG" id="sbae:DSM104329_01542"/>
<dbReference type="PANTHER" id="PTHR43441">
    <property type="entry name" value="RIBOSOMAL-PROTEIN-SERINE ACETYLTRANSFERASE"/>
    <property type="match status" value="1"/>
</dbReference>
<dbReference type="Pfam" id="PF13302">
    <property type="entry name" value="Acetyltransf_3"/>
    <property type="match status" value="1"/>
</dbReference>
<dbReference type="InterPro" id="IPR016181">
    <property type="entry name" value="Acyl_CoA_acyltransferase"/>
</dbReference>
<keyword evidence="3" id="KW-1185">Reference proteome</keyword>
<evidence type="ECO:0000259" key="1">
    <source>
        <dbReference type="PROSITE" id="PS51186"/>
    </source>
</evidence>
<dbReference type="GO" id="GO:0008999">
    <property type="term" value="F:protein-N-terminal-alanine acetyltransferase activity"/>
    <property type="evidence" value="ECO:0007669"/>
    <property type="project" value="TreeGrafter"/>
</dbReference>
<dbReference type="InterPro" id="IPR000182">
    <property type="entry name" value="GNAT_dom"/>
</dbReference>
<dbReference type="RefSeq" id="WP_259314812.1">
    <property type="nucleotide sequence ID" value="NZ_CP087164.1"/>
</dbReference>
<dbReference type="GO" id="GO:0005737">
    <property type="term" value="C:cytoplasm"/>
    <property type="evidence" value="ECO:0007669"/>
    <property type="project" value="TreeGrafter"/>
</dbReference>
<dbReference type="EMBL" id="CP087164">
    <property type="protein sequence ID" value="UGS35157.1"/>
    <property type="molecule type" value="Genomic_DNA"/>
</dbReference>
<feature type="domain" description="N-acetyltransferase" evidence="1">
    <location>
        <begin position="10"/>
        <end position="174"/>
    </location>
</feature>
<organism evidence="2 3">
    <name type="scientific">Capillimicrobium parvum</name>
    <dbReference type="NCBI Taxonomy" id="2884022"/>
    <lineage>
        <taxon>Bacteria</taxon>
        <taxon>Bacillati</taxon>
        <taxon>Actinomycetota</taxon>
        <taxon>Thermoleophilia</taxon>
        <taxon>Solirubrobacterales</taxon>
        <taxon>Capillimicrobiaceae</taxon>
        <taxon>Capillimicrobium</taxon>
    </lineage>
</organism>
<evidence type="ECO:0000313" key="2">
    <source>
        <dbReference type="EMBL" id="UGS35157.1"/>
    </source>
</evidence>
<evidence type="ECO:0000313" key="3">
    <source>
        <dbReference type="Proteomes" id="UP001162834"/>
    </source>
</evidence>
<dbReference type="GO" id="GO:1990189">
    <property type="term" value="F:protein N-terminal-serine acetyltransferase activity"/>
    <property type="evidence" value="ECO:0007669"/>
    <property type="project" value="TreeGrafter"/>
</dbReference>
<dbReference type="PROSITE" id="PS51186">
    <property type="entry name" value="GNAT"/>
    <property type="match status" value="1"/>
</dbReference>
<proteinExistence type="predicted"/>
<protein>
    <recommendedName>
        <fullName evidence="1">N-acetyltransferase domain-containing protein</fullName>
    </recommendedName>
</protein>